<name>A0AAU7SVU6_9GAMM</name>
<reference evidence="1" key="1">
    <citation type="submission" date="2024-06" db="EMBL/GenBank/DDBJ databases">
        <authorList>
            <person name="Song Z."/>
        </authorList>
    </citation>
    <scope>NUCLEOTIDE SEQUENCE</scope>
    <source>
        <strain evidence="1">A1-4-2</strain>
    </source>
</reference>
<dbReference type="RefSeq" id="WP_349927725.1">
    <property type="nucleotide sequence ID" value="NZ_CP157981.1"/>
</dbReference>
<organism evidence="1">
    <name type="scientific">Acinetobacter sp. A1-4-2</name>
    <dbReference type="NCBI Taxonomy" id="3156489"/>
    <lineage>
        <taxon>Bacteria</taxon>
        <taxon>Pseudomonadati</taxon>
        <taxon>Pseudomonadota</taxon>
        <taxon>Gammaproteobacteria</taxon>
        <taxon>Moraxellales</taxon>
        <taxon>Moraxellaceae</taxon>
        <taxon>Acinetobacter</taxon>
    </lineage>
</organism>
<proteinExistence type="predicted"/>
<protein>
    <submittedName>
        <fullName evidence="1">Uncharacterized protein</fullName>
    </submittedName>
</protein>
<evidence type="ECO:0000313" key="1">
    <source>
        <dbReference type="EMBL" id="XBU15287.1"/>
    </source>
</evidence>
<dbReference type="EMBL" id="CP157981">
    <property type="protein sequence ID" value="XBU15287.1"/>
    <property type="molecule type" value="Genomic_DNA"/>
</dbReference>
<gene>
    <name evidence="1" type="ORF">ABJ384_12660</name>
</gene>
<accession>A0AAU7SVU6</accession>
<sequence>MNWSIESPSLELEGRKLFWLKSSMIIDVTADISLIEINLPQFLL</sequence>
<dbReference type="AlphaFoldDB" id="A0AAU7SVU6"/>